<reference evidence="1 2" key="1">
    <citation type="journal article" date="2024" name="Plant Biotechnol. J.">
        <title>Genome and CRISPR/Cas9 system of a widespread forest tree (Populus alba) in the world.</title>
        <authorList>
            <person name="Liu Y.J."/>
            <person name="Jiang P.F."/>
            <person name="Han X.M."/>
            <person name="Li X.Y."/>
            <person name="Wang H.M."/>
            <person name="Wang Y.J."/>
            <person name="Wang X.X."/>
            <person name="Zeng Q.Y."/>
        </authorList>
    </citation>
    <scope>NUCLEOTIDE SEQUENCE [LARGE SCALE GENOMIC DNA]</scope>
    <source>
        <strain evidence="2">cv. PAL-ZL1</strain>
    </source>
</reference>
<evidence type="ECO:0000313" key="1">
    <source>
        <dbReference type="EMBL" id="KAL3569325.1"/>
    </source>
</evidence>
<comment type="caution">
    <text evidence="1">The sequence shown here is derived from an EMBL/GenBank/DDBJ whole genome shotgun (WGS) entry which is preliminary data.</text>
</comment>
<accession>A0ACC4AT02</accession>
<dbReference type="Proteomes" id="UP000309997">
    <property type="component" value="Unassembled WGS sequence"/>
</dbReference>
<proteinExistence type="predicted"/>
<dbReference type="EMBL" id="RCHU02000016">
    <property type="protein sequence ID" value="KAL3569325.1"/>
    <property type="molecule type" value="Genomic_DNA"/>
</dbReference>
<gene>
    <name evidence="1" type="ORF">D5086_029215</name>
</gene>
<name>A0ACC4AT02_POPAL</name>
<organism evidence="1 2">
    <name type="scientific">Populus alba</name>
    <name type="common">White poplar</name>
    <dbReference type="NCBI Taxonomy" id="43335"/>
    <lineage>
        <taxon>Eukaryota</taxon>
        <taxon>Viridiplantae</taxon>
        <taxon>Streptophyta</taxon>
        <taxon>Embryophyta</taxon>
        <taxon>Tracheophyta</taxon>
        <taxon>Spermatophyta</taxon>
        <taxon>Magnoliopsida</taxon>
        <taxon>eudicotyledons</taxon>
        <taxon>Gunneridae</taxon>
        <taxon>Pentapetalae</taxon>
        <taxon>rosids</taxon>
        <taxon>fabids</taxon>
        <taxon>Malpighiales</taxon>
        <taxon>Salicaceae</taxon>
        <taxon>Saliceae</taxon>
        <taxon>Populus</taxon>
    </lineage>
</organism>
<protein>
    <submittedName>
        <fullName evidence="1">Uncharacterized protein</fullName>
    </submittedName>
</protein>
<evidence type="ECO:0000313" key="2">
    <source>
        <dbReference type="Proteomes" id="UP000309997"/>
    </source>
</evidence>
<keyword evidence="2" id="KW-1185">Reference proteome</keyword>
<sequence>MFQIRAVDAGFTKKEGDDWGDSGRSGGEDFWAHGDDSAELLWSEIHGVLGGSWGWDCGGGGVWCEDIEGVSGVLKGLGGEAVSFGIRKWGGFDVGEEMEECVFHGVKLHGCL</sequence>